<accession>E9I2S1</accession>
<dbReference type="EMBL" id="GL734219">
    <property type="protein sequence ID" value="EFX61709.1"/>
    <property type="molecule type" value="Genomic_DNA"/>
</dbReference>
<dbReference type="HOGENOM" id="CLU_2308818_0_0_1"/>
<feature type="region of interest" description="Disordered" evidence="1">
    <location>
        <begin position="77"/>
        <end position="100"/>
    </location>
</feature>
<evidence type="ECO:0000313" key="3">
    <source>
        <dbReference type="Proteomes" id="UP000000305"/>
    </source>
</evidence>
<dbReference type="AlphaFoldDB" id="E9I2S1"/>
<dbReference type="OrthoDB" id="5984008at2759"/>
<dbReference type="KEGG" id="dpx:DAPPUDRAFT_272119"/>
<name>E9I2S1_DAPPU</name>
<evidence type="ECO:0000256" key="1">
    <source>
        <dbReference type="SAM" id="MobiDB-lite"/>
    </source>
</evidence>
<gene>
    <name evidence="2" type="ORF">DAPPUDRAFT_272119</name>
</gene>
<reference evidence="2 3" key="1">
    <citation type="journal article" date="2011" name="Science">
        <title>The ecoresponsive genome of Daphnia pulex.</title>
        <authorList>
            <person name="Colbourne J.K."/>
            <person name="Pfrender M.E."/>
            <person name="Gilbert D."/>
            <person name="Thomas W.K."/>
            <person name="Tucker A."/>
            <person name="Oakley T.H."/>
            <person name="Tokishita S."/>
            <person name="Aerts A."/>
            <person name="Arnold G.J."/>
            <person name="Basu M.K."/>
            <person name="Bauer D.J."/>
            <person name="Caceres C.E."/>
            <person name="Carmel L."/>
            <person name="Casola C."/>
            <person name="Choi J.H."/>
            <person name="Detter J.C."/>
            <person name="Dong Q."/>
            <person name="Dusheyko S."/>
            <person name="Eads B.D."/>
            <person name="Frohlich T."/>
            <person name="Geiler-Samerotte K.A."/>
            <person name="Gerlach D."/>
            <person name="Hatcher P."/>
            <person name="Jogdeo S."/>
            <person name="Krijgsveld J."/>
            <person name="Kriventseva E.V."/>
            <person name="Kultz D."/>
            <person name="Laforsch C."/>
            <person name="Lindquist E."/>
            <person name="Lopez J."/>
            <person name="Manak J.R."/>
            <person name="Muller J."/>
            <person name="Pangilinan J."/>
            <person name="Patwardhan R.P."/>
            <person name="Pitluck S."/>
            <person name="Pritham E.J."/>
            <person name="Rechtsteiner A."/>
            <person name="Rho M."/>
            <person name="Rogozin I.B."/>
            <person name="Sakarya O."/>
            <person name="Salamov A."/>
            <person name="Schaack S."/>
            <person name="Shapiro H."/>
            <person name="Shiga Y."/>
            <person name="Skalitzky C."/>
            <person name="Smith Z."/>
            <person name="Souvorov A."/>
            <person name="Sung W."/>
            <person name="Tang Z."/>
            <person name="Tsuchiya D."/>
            <person name="Tu H."/>
            <person name="Vos H."/>
            <person name="Wang M."/>
            <person name="Wolf Y.I."/>
            <person name="Yamagata H."/>
            <person name="Yamada T."/>
            <person name="Ye Y."/>
            <person name="Shaw J.R."/>
            <person name="Andrews J."/>
            <person name="Crease T.J."/>
            <person name="Tang H."/>
            <person name="Lucas S.M."/>
            <person name="Robertson H.M."/>
            <person name="Bork P."/>
            <person name="Koonin E.V."/>
            <person name="Zdobnov E.M."/>
            <person name="Grigoriev I.V."/>
            <person name="Lynch M."/>
            <person name="Boore J.L."/>
        </authorList>
    </citation>
    <scope>NUCLEOTIDE SEQUENCE [LARGE SCALE GENOMIC DNA]</scope>
</reference>
<dbReference type="InParanoid" id="E9I2S1"/>
<proteinExistence type="predicted"/>
<evidence type="ECO:0000313" key="2">
    <source>
        <dbReference type="EMBL" id="EFX61709.1"/>
    </source>
</evidence>
<dbReference type="PhylomeDB" id="E9I2S1"/>
<protein>
    <submittedName>
        <fullName evidence="2">Uncharacterized protein</fullName>
    </submittedName>
</protein>
<organism evidence="2 3">
    <name type="scientific">Daphnia pulex</name>
    <name type="common">Water flea</name>
    <dbReference type="NCBI Taxonomy" id="6669"/>
    <lineage>
        <taxon>Eukaryota</taxon>
        <taxon>Metazoa</taxon>
        <taxon>Ecdysozoa</taxon>
        <taxon>Arthropoda</taxon>
        <taxon>Crustacea</taxon>
        <taxon>Branchiopoda</taxon>
        <taxon>Diplostraca</taxon>
        <taxon>Cladocera</taxon>
        <taxon>Anomopoda</taxon>
        <taxon>Daphniidae</taxon>
        <taxon>Daphnia</taxon>
    </lineage>
</organism>
<sequence>MEELAASKEVKIVLRSDTSTGVQILQATSGIYKVLGDQVRNEPDRIFDDPLKLATKLQSGRFDYPFVRETGVYRDSGWGGTVGRKQRTSLTTHPSALAYP</sequence>
<keyword evidence="3" id="KW-1185">Reference proteome</keyword>
<dbReference type="Proteomes" id="UP000000305">
    <property type="component" value="Unassembled WGS sequence"/>
</dbReference>